<dbReference type="Pfam" id="PF03668">
    <property type="entry name" value="RapZ-like_N"/>
    <property type="match status" value="1"/>
</dbReference>
<dbReference type="InterPro" id="IPR053930">
    <property type="entry name" value="RapZ-like_N"/>
</dbReference>
<dbReference type="OrthoDB" id="9784461at2"/>
<evidence type="ECO:0000256" key="4">
    <source>
        <dbReference type="HAMAP-Rule" id="MF_00636"/>
    </source>
</evidence>
<evidence type="ECO:0000256" key="3">
    <source>
        <dbReference type="ARBA" id="ARBA00023134"/>
    </source>
</evidence>
<dbReference type="InterPro" id="IPR005337">
    <property type="entry name" value="RapZ-like"/>
</dbReference>
<evidence type="ECO:0000313" key="8">
    <source>
        <dbReference type="EMBL" id="AUX45558.1"/>
    </source>
</evidence>
<feature type="binding site" evidence="4">
    <location>
        <begin position="30"/>
        <end position="37"/>
    </location>
    <ligand>
        <name>ATP</name>
        <dbReference type="ChEBI" id="CHEBI:30616"/>
    </ligand>
</feature>
<sequence>MSGPRDPSGHEPSAPPKPESTPARVVVVTGLSGAGKSTALHALEDLGFFCVDNLPTSLVRPAVEACEAGGITRIGLGIDVRVGSFLAGATAALDSIRVGRDVVILFLDASDETLLRRFSETRRPHPLTTGGSGAIAMLDGVLLERERLAPLRGRATIELDTTRLSTHDLRRVVIERLRPAKVDTPLMSTRFLSFGYKYGIPLDADLLFDVRFLDNPYFVPGLRELTGNDEPVREYILKNGDALEFISKTEQLLAFCMPRYANEGKSYLTVGIGCTGGRHRSVVLTNVLSDSLRRKTGLPITVVHRDVARASGSIVPSAAGEGTAGAVSADFRLAQPTASAPEPRPASGKSVTGGER</sequence>
<keyword evidence="3 4" id="KW-0342">GTP-binding</keyword>
<name>A0A2L0F1U6_SORCE</name>
<feature type="domain" description="RapZ C-terminal" evidence="7">
    <location>
        <begin position="188"/>
        <end position="307"/>
    </location>
</feature>
<evidence type="ECO:0000256" key="2">
    <source>
        <dbReference type="ARBA" id="ARBA00022840"/>
    </source>
</evidence>
<dbReference type="NCBIfam" id="NF003828">
    <property type="entry name" value="PRK05416.1"/>
    <property type="match status" value="1"/>
</dbReference>
<feature type="region of interest" description="Disordered" evidence="5">
    <location>
        <begin position="1"/>
        <end position="22"/>
    </location>
</feature>
<feature type="binding site" evidence="4">
    <location>
        <begin position="79"/>
        <end position="82"/>
    </location>
    <ligand>
        <name>GTP</name>
        <dbReference type="ChEBI" id="CHEBI:37565"/>
    </ligand>
</feature>
<dbReference type="Proteomes" id="UP000238348">
    <property type="component" value="Chromosome"/>
</dbReference>
<dbReference type="RefSeq" id="WP_104983918.1">
    <property type="nucleotide sequence ID" value="NZ_CP012673.1"/>
</dbReference>
<dbReference type="GO" id="GO:0005524">
    <property type="term" value="F:ATP binding"/>
    <property type="evidence" value="ECO:0007669"/>
    <property type="project" value="UniProtKB-UniRule"/>
</dbReference>
<evidence type="ECO:0000256" key="5">
    <source>
        <dbReference type="SAM" id="MobiDB-lite"/>
    </source>
</evidence>
<feature type="region of interest" description="Disordered" evidence="5">
    <location>
        <begin position="330"/>
        <end position="356"/>
    </location>
</feature>
<evidence type="ECO:0000259" key="6">
    <source>
        <dbReference type="Pfam" id="PF03668"/>
    </source>
</evidence>
<dbReference type="SUPFAM" id="SSF52540">
    <property type="entry name" value="P-loop containing nucleoside triphosphate hydrolases"/>
    <property type="match status" value="1"/>
</dbReference>
<dbReference type="HAMAP" id="MF_00636">
    <property type="entry name" value="RapZ_like"/>
    <property type="match status" value="1"/>
</dbReference>
<organism evidence="8 9">
    <name type="scientific">Sorangium cellulosum</name>
    <name type="common">Polyangium cellulosum</name>
    <dbReference type="NCBI Taxonomy" id="56"/>
    <lineage>
        <taxon>Bacteria</taxon>
        <taxon>Pseudomonadati</taxon>
        <taxon>Myxococcota</taxon>
        <taxon>Polyangia</taxon>
        <taxon>Polyangiales</taxon>
        <taxon>Polyangiaceae</taxon>
        <taxon>Sorangium</taxon>
    </lineage>
</organism>
<feature type="domain" description="RapZ-like N-terminal" evidence="6">
    <location>
        <begin position="24"/>
        <end position="178"/>
    </location>
</feature>
<reference evidence="8 9" key="1">
    <citation type="submission" date="2015-09" db="EMBL/GenBank/DDBJ databases">
        <title>Sorangium comparison.</title>
        <authorList>
            <person name="Zaburannyi N."/>
            <person name="Bunk B."/>
            <person name="Overmann J."/>
            <person name="Mueller R."/>
        </authorList>
    </citation>
    <scope>NUCLEOTIDE SEQUENCE [LARGE SCALE GENOMIC DNA]</scope>
    <source>
        <strain evidence="8 9">So ce26</strain>
    </source>
</reference>
<dbReference type="EMBL" id="CP012673">
    <property type="protein sequence ID" value="AUX45558.1"/>
    <property type="molecule type" value="Genomic_DNA"/>
</dbReference>
<gene>
    <name evidence="8" type="ORF">SOCE26_070520</name>
</gene>
<keyword evidence="2 4" id="KW-0067">ATP-binding</keyword>
<keyword evidence="1 4" id="KW-0547">Nucleotide-binding</keyword>
<proteinExistence type="inferred from homology"/>
<dbReference type="InterPro" id="IPR053931">
    <property type="entry name" value="RapZ_C"/>
</dbReference>
<dbReference type="PANTHER" id="PTHR30448">
    <property type="entry name" value="RNASE ADAPTER PROTEIN RAPZ"/>
    <property type="match status" value="1"/>
</dbReference>
<dbReference type="Pfam" id="PF22740">
    <property type="entry name" value="PapZ_C"/>
    <property type="match status" value="1"/>
</dbReference>
<evidence type="ECO:0000256" key="1">
    <source>
        <dbReference type="ARBA" id="ARBA00022741"/>
    </source>
</evidence>
<dbReference type="PANTHER" id="PTHR30448:SF0">
    <property type="entry name" value="RNASE ADAPTER PROTEIN RAPZ"/>
    <property type="match status" value="1"/>
</dbReference>
<dbReference type="InterPro" id="IPR027417">
    <property type="entry name" value="P-loop_NTPase"/>
</dbReference>
<dbReference type="GO" id="GO:0005525">
    <property type="term" value="F:GTP binding"/>
    <property type="evidence" value="ECO:0007669"/>
    <property type="project" value="UniProtKB-UniRule"/>
</dbReference>
<evidence type="ECO:0000313" key="9">
    <source>
        <dbReference type="Proteomes" id="UP000238348"/>
    </source>
</evidence>
<dbReference type="AlphaFoldDB" id="A0A2L0F1U6"/>
<protein>
    <submittedName>
        <fullName evidence="8">GlmZ(SRNA)-inactivating NTPase</fullName>
    </submittedName>
</protein>
<dbReference type="Gene3D" id="3.40.50.300">
    <property type="entry name" value="P-loop containing nucleotide triphosphate hydrolases"/>
    <property type="match status" value="1"/>
</dbReference>
<evidence type="ECO:0000259" key="7">
    <source>
        <dbReference type="Pfam" id="PF22740"/>
    </source>
</evidence>
<accession>A0A2L0F1U6</accession>